<gene>
    <name evidence="2" type="ORF">EV644_10720</name>
</gene>
<feature type="compositionally biased region" description="Basic and acidic residues" evidence="1">
    <location>
        <begin position="1"/>
        <end position="13"/>
    </location>
</feature>
<dbReference type="Proteomes" id="UP000295818">
    <property type="component" value="Unassembled WGS sequence"/>
</dbReference>
<feature type="region of interest" description="Disordered" evidence="1">
    <location>
        <begin position="1"/>
        <end position="63"/>
    </location>
</feature>
<sequence>MAFRKKSEVKQDPENGGWMSGRQAKRAAGSGGGLKGDKVVDPKGRVIGDFRGRQRKQGNENGV</sequence>
<reference evidence="2 3" key="1">
    <citation type="journal article" date="2015" name="Stand. Genomic Sci.">
        <title>Genomic Encyclopedia of Bacterial and Archaeal Type Strains, Phase III: the genomes of soil and plant-associated and newly described type strains.</title>
        <authorList>
            <person name="Whitman W.B."/>
            <person name="Woyke T."/>
            <person name="Klenk H.P."/>
            <person name="Zhou Y."/>
            <person name="Lilburn T.G."/>
            <person name="Beck B.J."/>
            <person name="De Vos P."/>
            <person name="Vandamme P."/>
            <person name="Eisen J.A."/>
            <person name="Garrity G."/>
            <person name="Hugenholtz P."/>
            <person name="Kyrpides N.C."/>
        </authorList>
    </citation>
    <scope>NUCLEOTIDE SEQUENCE [LARGE SCALE GENOMIC DNA]</scope>
    <source>
        <strain evidence="2 3">VKM Ac-2538</strain>
    </source>
</reference>
<evidence type="ECO:0000313" key="2">
    <source>
        <dbReference type="EMBL" id="TCO21699.1"/>
    </source>
</evidence>
<keyword evidence="3" id="KW-1185">Reference proteome</keyword>
<proteinExistence type="predicted"/>
<evidence type="ECO:0000256" key="1">
    <source>
        <dbReference type="SAM" id="MobiDB-lite"/>
    </source>
</evidence>
<accession>A0ABY2BIP3</accession>
<name>A0ABY2BIP3_9ACTN</name>
<feature type="compositionally biased region" description="Basic and acidic residues" evidence="1">
    <location>
        <begin position="35"/>
        <end position="52"/>
    </location>
</feature>
<organism evidence="2 3">
    <name type="scientific">Kribbella orskensis</name>
    <dbReference type="NCBI Taxonomy" id="2512216"/>
    <lineage>
        <taxon>Bacteria</taxon>
        <taxon>Bacillati</taxon>
        <taxon>Actinomycetota</taxon>
        <taxon>Actinomycetes</taxon>
        <taxon>Propionibacteriales</taxon>
        <taxon>Kribbellaceae</taxon>
        <taxon>Kribbella</taxon>
    </lineage>
</organism>
<comment type="caution">
    <text evidence="2">The sequence shown here is derived from an EMBL/GenBank/DDBJ whole genome shotgun (WGS) entry which is preliminary data.</text>
</comment>
<protein>
    <submittedName>
        <fullName evidence="2">Uncharacterized protein</fullName>
    </submittedName>
</protein>
<evidence type="ECO:0000313" key="3">
    <source>
        <dbReference type="Proteomes" id="UP000295818"/>
    </source>
</evidence>
<dbReference type="EMBL" id="SLWM01000007">
    <property type="protein sequence ID" value="TCO21699.1"/>
    <property type="molecule type" value="Genomic_DNA"/>
</dbReference>
<dbReference type="RefSeq" id="WP_132190272.1">
    <property type="nucleotide sequence ID" value="NZ_SLWM01000007.1"/>
</dbReference>